<evidence type="ECO:0000313" key="3">
    <source>
        <dbReference type="EMBL" id="NYJ07168.1"/>
    </source>
</evidence>
<evidence type="ECO:0000256" key="2">
    <source>
        <dbReference type="SAM" id="Phobius"/>
    </source>
</evidence>
<evidence type="ECO:0000313" key="4">
    <source>
        <dbReference type="Proteomes" id="UP000541969"/>
    </source>
</evidence>
<feature type="transmembrane region" description="Helical" evidence="2">
    <location>
        <begin position="59"/>
        <end position="80"/>
    </location>
</feature>
<name>A0A853CLN3_9ACTN</name>
<keyword evidence="4" id="KW-1185">Reference proteome</keyword>
<keyword evidence="2" id="KW-1133">Transmembrane helix</keyword>
<sequence>MTRPPDEPEPTDEMRVPAPGPAEPPLVDLPTEQVGMPAVQAEPTTPLAPVPVARHRRTAVLVTALVLLVLAVMAVAVLVWG</sequence>
<proteinExistence type="predicted"/>
<gene>
    <name evidence="3" type="ORF">GGQ55_003446</name>
</gene>
<reference evidence="3 4" key="1">
    <citation type="submission" date="2020-07" db="EMBL/GenBank/DDBJ databases">
        <title>Sequencing the genomes of 1000 actinobacteria strains.</title>
        <authorList>
            <person name="Klenk H.-P."/>
        </authorList>
    </citation>
    <scope>NUCLEOTIDE SEQUENCE [LARGE SCALE GENOMIC DNA]</scope>
    <source>
        <strain evidence="3 4">DSM 104001</strain>
    </source>
</reference>
<protein>
    <submittedName>
        <fullName evidence="3">Uncharacterized protein</fullName>
    </submittedName>
</protein>
<keyword evidence="2" id="KW-0472">Membrane</keyword>
<dbReference type="AlphaFoldDB" id="A0A853CLN3"/>
<dbReference type="RefSeq" id="WP_179718819.1">
    <property type="nucleotide sequence ID" value="NZ_JACBZT010000001.1"/>
</dbReference>
<comment type="caution">
    <text evidence="3">The sequence shown here is derived from an EMBL/GenBank/DDBJ whole genome shotgun (WGS) entry which is preliminary data.</text>
</comment>
<keyword evidence="2" id="KW-0812">Transmembrane</keyword>
<evidence type="ECO:0000256" key="1">
    <source>
        <dbReference type="SAM" id="MobiDB-lite"/>
    </source>
</evidence>
<feature type="region of interest" description="Disordered" evidence="1">
    <location>
        <begin position="1"/>
        <end position="29"/>
    </location>
</feature>
<dbReference type="Proteomes" id="UP000541969">
    <property type="component" value="Unassembled WGS sequence"/>
</dbReference>
<dbReference type="EMBL" id="JACBZT010000001">
    <property type="protein sequence ID" value="NYJ07168.1"/>
    <property type="molecule type" value="Genomic_DNA"/>
</dbReference>
<accession>A0A853CLN3</accession>
<organism evidence="3 4">
    <name type="scientific">Petropleomorpha daqingensis</name>
    <dbReference type="NCBI Taxonomy" id="2026353"/>
    <lineage>
        <taxon>Bacteria</taxon>
        <taxon>Bacillati</taxon>
        <taxon>Actinomycetota</taxon>
        <taxon>Actinomycetes</taxon>
        <taxon>Geodermatophilales</taxon>
        <taxon>Geodermatophilaceae</taxon>
        <taxon>Petropleomorpha</taxon>
    </lineage>
</organism>